<evidence type="ECO:0000313" key="13">
    <source>
        <dbReference type="Proteomes" id="UP000253594"/>
    </source>
</evidence>
<dbReference type="SMR" id="A0A071L0Q1"/>
<dbReference type="InterPro" id="IPR006059">
    <property type="entry name" value="SBP"/>
</dbReference>
<dbReference type="GO" id="GO:0015846">
    <property type="term" value="P:polyamine transport"/>
    <property type="evidence" value="ECO:0007669"/>
    <property type="project" value="InterPro"/>
</dbReference>
<evidence type="ECO:0000313" key="8">
    <source>
        <dbReference type="EMBL" id="MUI36741.1"/>
    </source>
</evidence>
<accession>A0A071L0Q1</accession>
<sequence length="367" mass="40725">MKKVCALALSILTTIGATAADSAWAAQTSVHLYNWYDFIAPETPKAFQKETGTRVVLDTFDSAETAQGKLMVGRSGYDVVVITSNILPGLIKAGVLQELDRDRLPHWKNLDADILGKLQANDPGNRYAVPYLWGTTGIAYDVDKVRKLLGPDAPVDSWDLVFKEENISRLSQCGVATLDSSTELVSIALNYLGLPHNSQNPEDYQKAQELLLKVRPYIRYFDSSRVDTDLSNGNVCVVVGWQGTAYMAQVNNEQAGNGRHIAYSIPREGSLVWAENMVLLKDAPHPQQGYALIDYLLRPEVIARTSNYVGYPNGNQAALPLVERKLRENPAVYLSKETMATLFPLETLPLKVERIRTRVWSRVKTGS</sequence>
<dbReference type="EMBL" id="CP136986">
    <property type="protein sequence ID" value="WOS80780.1"/>
    <property type="molecule type" value="Genomic_DNA"/>
</dbReference>
<dbReference type="GO" id="GO:0042597">
    <property type="term" value="C:periplasmic space"/>
    <property type="evidence" value="ECO:0007669"/>
    <property type="project" value="UniProtKB-SubCell"/>
</dbReference>
<feature type="chain" id="PRO_5015027765" evidence="5">
    <location>
        <begin position="20"/>
        <end position="367"/>
    </location>
</feature>
<dbReference type="KEGG" id="paeb:NCGM1900_3923"/>
<dbReference type="Proteomes" id="UP001297540">
    <property type="component" value="Chromosome"/>
</dbReference>
<feature type="signal peptide" evidence="5">
    <location>
        <begin position="1"/>
        <end position="19"/>
    </location>
</feature>
<comment type="subcellular location">
    <subcellularLocation>
        <location evidence="1">Periplasm</location>
    </subcellularLocation>
</comment>
<evidence type="ECO:0000256" key="3">
    <source>
        <dbReference type="ARBA" id="ARBA00022729"/>
    </source>
</evidence>
<dbReference type="Pfam" id="PF13416">
    <property type="entry name" value="SBP_bac_8"/>
    <property type="match status" value="1"/>
</dbReference>
<reference evidence="12" key="1">
    <citation type="submission" date="2015-06" db="EMBL/GenBank/DDBJ databases">
        <authorList>
            <person name="Radhakrishnan Rajesh"/>
            <person name="Underwood Anthony"/>
            <person name="Al-Shahib Ali"/>
        </authorList>
    </citation>
    <scope>NUCLEOTIDE SEQUENCE [LARGE SCALE GENOMIC DNA]</scope>
    <source>
        <strain evidence="12">P19_London_7_VIM_2_05_10</strain>
    </source>
</reference>
<evidence type="ECO:0000313" key="6">
    <source>
        <dbReference type="EMBL" id="ALI59123.1"/>
    </source>
</evidence>
<gene>
    <name evidence="6" type="primary">spuE_1</name>
    <name evidence="7" type="synonym">potF_8</name>
    <name evidence="6" type="ORF">CCBH4851_00421</name>
    <name evidence="9" type="ORF">DT376_19115</name>
    <name evidence="8" type="ORF">GNQ48_17175</name>
    <name evidence="10" type="ORF">IPC1295_23820</name>
    <name evidence="11" type="ORF">L4V69_16990</name>
    <name evidence="7" type="ORF">PAERUG_P19_London_7_VIM_2_05_10_06664</name>
</gene>
<evidence type="ECO:0000313" key="7">
    <source>
        <dbReference type="EMBL" id="CRQ08276.1"/>
    </source>
</evidence>
<evidence type="ECO:0000256" key="2">
    <source>
        <dbReference type="ARBA" id="ARBA00022448"/>
    </source>
</evidence>
<dbReference type="EMBL" id="WOAD01000013">
    <property type="protein sequence ID" value="MUI36741.1"/>
    <property type="molecule type" value="Genomic_DNA"/>
</dbReference>
<dbReference type="EMBL" id="KT454971">
    <property type="protein sequence ID" value="ALI59123.1"/>
    <property type="molecule type" value="Genomic_DNA"/>
</dbReference>
<dbReference type="OMA" id="TSVGMQW"/>
<dbReference type="AlphaFoldDB" id="A0A071L0Q1"/>
<dbReference type="PRINTS" id="PR00909">
    <property type="entry name" value="SPERMDNBNDNG"/>
</dbReference>
<name>A0A071L0Q1_PSEAI</name>
<evidence type="ECO:0000256" key="4">
    <source>
        <dbReference type="ARBA" id="ARBA00022764"/>
    </source>
</evidence>
<dbReference type="PATRIC" id="fig|287.1477.peg.2196"/>
<dbReference type="PANTHER" id="PTHR30222">
    <property type="entry name" value="SPERMIDINE/PUTRESCINE-BINDING PERIPLASMIC PROTEIN"/>
    <property type="match status" value="1"/>
</dbReference>
<evidence type="ECO:0000313" key="14">
    <source>
        <dbReference type="Proteomes" id="UP000284767"/>
    </source>
</evidence>
<reference evidence="11" key="8">
    <citation type="submission" date="2023-06" db="EMBL/GenBank/DDBJ databases">
        <authorList>
            <consortium name="Clinical and Environmental Microbiology Branch: Whole genome sequencing antimicrobial resistance pathogens in the healthcare setting"/>
        </authorList>
    </citation>
    <scope>NUCLEOTIDE SEQUENCE</scope>
    <source>
        <strain evidence="11">2021CK-01020</strain>
    </source>
</reference>
<evidence type="ECO:0000313" key="10">
    <source>
        <dbReference type="EMBL" id="RPM10238.1"/>
    </source>
</evidence>
<dbReference type="GO" id="GO:0019808">
    <property type="term" value="F:polyamine binding"/>
    <property type="evidence" value="ECO:0007669"/>
    <property type="project" value="InterPro"/>
</dbReference>
<dbReference type="Gene3D" id="3.40.190.10">
    <property type="entry name" value="Periplasmic binding protein-like II"/>
    <property type="match status" value="2"/>
</dbReference>
<evidence type="ECO:0000313" key="12">
    <source>
        <dbReference type="Proteomes" id="UP000045039"/>
    </source>
</evidence>
<dbReference type="InterPro" id="IPR001188">
    <property type="entry name" value="Sperm_putr-bd"/>
</dbReference>
<reference evidence="8 15" key="7">
    <citation type="submission" date="2019-11" db="EMBL/GenBank/DDBJ databases">
        <title>Genomes of ocular Pseudomonas aeruginosa isolates.</title>
        <authorList>
            <person name="Khan M."/>
            <person name="Rice S.A."/>
            <person name="Willcox M.D.P."/>
            <person name="Stapleton F."/>
        </authorList>
    </citation>
    <scope>NUCLEOTIDE SEQUENCE [LARGE SCALE GENOMIC DNA]</scope>
    <source>
        <strain evidence="8 15">PA221</strain>
    </source>
</reference>
<dbReference type="EMBL" id="QORE01000657">
    <property type="protein sequence ID" value="RCI73296.1"/>
    <property type="molecule type" value="Genomic_DNA"/>
</dbReference>
<protein>
    <submittedName>
        <fullName evidence="8">Extracellular solute-binding protein</fullName>
    </submittedName>
    <submittedName>
        <fullName evidence="9">Polyamine ABC transporter substrate-binding protein</fullName>
    </submittedName>
    <submittedName>
        <fullName evidence="7">Putrescine-binding periplasmic protein</fullName>
    </submittedName>
    <submittedName>
        <fullName evidence="6">Spermidine-binding periplasmic protein SpuE</fullName>
    </submittedName>
</protein>
<proteinExistence type="predicted"/>
<reference evidence="7" key="2">
    <citation type="submission" date="2015-06" db="EMBL/GenBank/DDBJ databases">
        <authorList>
            <person name="Radhakrishnan R."/>
            <person name="Underwood A."/>
            <person name="Al-Shahib A."/>
        </authorList>
    </citation>
    <scope>NUCLEOTIDE SEQUENCE</scope>
    <source>
        <strain evidence="7">P19_London_7_VIM_2_05_10</strain>
    </source>
</reference>
<dbReference type="Proteomes" id="UP000045039">
    <property type="component" value="Unassembled WGS sequence"/>
</dbReference>
<evidence type="ECO:0000313" key="11">
    <source>
        <dbReference type="EMBL" id="WOS80780.1"/>
    </source>
</evidence>
<dbReference type="EMBL" id="CVVU01000270">
    <property type="protein sequence ID" value="CRQ08276.1"/>
    <property type="molecule type" value="Genomic_DNA"/>
</dbReference>
<keyword evidence="3 5" id="KW-0732">Signal</keyword>
<evidence type="ECO:0000256" key="1">
    <source>
        <dbReference type="ARBA" id="ARBA00004418"/>
    </source>
</evidence>
<dbReference type="SUPFAM" id="SSF53850">
    <property type="entry name" value="Periplasmic binding protein-like II"/>
    <property type="match status" value="1"/>
</dbReference>
<reference evidence="10 14" key="4">
    <citation type="submission" date="2017-08" db="EMBL/GenBank/DDBJ databases">
        <authorList>
            <person name="Feschi L."/>
            <person name="Jeukens J."/>
            <person name="Emond-Rheault J.-G."/>
            <person name="Kukavica-Ibrulj I."/>
            <person name="Boyle B."/>
            <person name="Levesque R.C."/>
        </authorList>
    </citation>
    <scope>NUCLEOTIDE SEQUENCE [LARGE SCALE GENOMIC DNA]</scope>
    <source>
        <strain evidence="10 14">PA-W36</strain>
    </source>
</reference>
<evidence type="ECO:0000313" key="9">
    <source>
        <dbReference type="EMBL" id="RCI73296.1"/>
    </source>
</evidence>
<dbReference type="Proteomes" id="UP000284767">
    <property type="component" value="Unassembled WGS sequence"/>
</dbReference>
<keyword evidence="4" id="KW-0574">Periplasm</keyword>
<dbReference type="PANTHER" id="PTHR30222:SF12">
    <property type="entry name" value="NORSPERMIDINE SENSOR"/>
    <property type="match status" value="1"/>
</dbReference>
<organism evidence="9 13">
    <name type="scientific">Pseudomonas aeruginosa</name>
    <dbReference type="NCBI Taxonomy" id="287"/>
    <lineage>
        <taxon>Bacteria</taxon>
        <taxon>Pseudomonadati</taxon>
        <taxon>Pseudomonadota</taxon>
        <taxon>Gammaproteobacteria</taxon>
        <taxon>Pseudomonadales</taxon>
        <taxon>Pseudomonadaceae</taxon>
        <taxon>Pseudomonas</taxon>
    </lineage>
</organism>
<dbReference type="RefSeq" id="WP_003090368.1">
    <property type="nucleotide sequence ID" value="NZ_AP014622.1"/>
</dbReference>
<reference evidence="9 13" key="5">
    <citation type="submission" date="2018-07" db="EMBL/GenBank/DDBJ databases">
        <title>Mechanisms of high-level aminoglycoside resistance among Gram-negative pathogens in Brazil.</title>
        <authorList>
            <person name="Ballaben A.S."/>
            <person name="Darini A.L.C."/>
            <person name="Doi Y."/>
        </authorList>
    </citation>
    <scope>NUCLEOTIDE SEQUENCE [LARGE SCALE GENOMIC DNA]</scope>
    <source>
        <strain evidence="9 13">B2-305</strain>
    </source>
</reference>
<dbReference type="Proteomes" id="UP000433532">
    <property type="component" value="Unassembled WGS sequence"/>
</dbReference>
<keyword evidence="2" id="KW-0813">Transport</keyword>
<dbReference type="CDD" id="cd13659">
    <property type="entry name" value="PBP2_PotF"/>
    <property type="match status" value="1"/>
</dbReference>
<dbReference type="Proteomes" id="UP000253594">
    <property type="component" value="Unassembled WGS sequence"/>
</dbReference>
<evidence type="ECO:0000256" key="5">
    <source>
        <dbReference type="SAM" id="SignalP"/>
    </source>
</evidence>
<dbReference type="EMBL" id="NSNE01000016">
    <property type="protein sequence ID" value="RPM10238.1"/>
    <property type="molecule type" value="Genomic_DNA"/>
</dbReference>
<reference evidence="6" key="3">
    <citation type="submission" date="2015-08" db="EMBL/GenBank/DDBJ databases">
        <title>Pseudomonas aeruginosa strain CCBH4851 chromosome region.</title>
        <authorList>
            <person name="Silveira M.C."/>
            <person name="Carvalho-Assef A.P.D."/>
            <person name="Albano R.M."/>
        </authorList>
    </citation>
    <scope>NUCLEOTIDE SEQUENCE</scope>
    <source>
        <strain evidence="6">CCBH4851</strain>
    </source>
</reference>
<reference evidence="10 14" key="6">
    <citation type="submission" date="2019-01" db="EMBL/GenBank/DDBJ databases">
        <title>The Pseudomonas aeruginosa pan-genome provides new insights on its population structure, horizontal gene transfer and pathogenicity.</title>
        <authorList>
            <person name="Freschi L."/>
            <person name="Vincent A.T."/>
            <person name="Jeukens J."/>
            <person name="Emond-Rheault J.-G."/>
            <person name="Kukavica-Ibrulj I."/>
            <person name="Dupont M.-J."/>
            <person name="Charette S.J."/>
            <person name="Boyle B."/>
            <person name="Levesque R.C."/>
        </authorList>
    </citation>
    <scope>NUCLEOTIDE SEQUENCE [LARGE SCALE GENOMIC DNA]</scope>
    <source>
        <strain evidence="10 14">PA-W36</strain>
    </source>
</reference>
<reference evidence="11" key="9">
    <citation type="submission" date="2023-10" db="EMBL/GenBank/DDBJ databases">
        <title>Pathogen: clinical or host-associated sample.</title>
        <authorList>
            <person name="Hergert J."/>
            <person name="Casey R."/>
            <person name="Wagner J."/>
            <person name="Young E.L."/>
            <person name="Oakeson K.F."/>
        </authorList>
    </citation>
    <scope>NUCLEOTIDE SEQUENCE</scope>
    <source>
        <strain evidence="11">2021CK-01020</strain>
    </source>
</reference>
<evidence type="ECO:0000313" key="15">
    <source>
        <dbReference type="Proteomes" id="UP000433532"/>
    </source>
</evidence>
<dbReference type="PIRSF" id="PIRSF019574">
    <property type="entry name" value="Periplasmic_polyamine_BP"/>
    <property type="match status" value="1"/>
</dbReference>